<reference evidence="2" key="1">
    <citation type="journal article" date="2023" name="Hortic. Res.">
        <title>A chromosome-level phased genome enabling allele-level studies in sweet orange: a case study on citrus Huanglongbing tolerance.</title>
        <authorList>
            <person name="Wu B."/>
            <person name="Yu Q."/>
            <person name="Deng Z."/>
            <person name="Duan Y."/>
            <person name="Luo F."/>
            <person name="Gmitter F. Jr."/>
        </authorList>
    </citation>
    <scope>NUCLEOTIDE SEQUENCE [LARGE SCALE GENOMIC DNA]</scope>
    <source>
        <strain evidence="2">cv. Valencia</strain>
    </source>
</reference>
<keyword evidence="2" id="KW-1185">Reference proteome</keyword>
<dbReference type="Proteomes" id="UP000829398">
    <property type="component" value="Chromosome 4"/>
</dbReference>
<organism evidence="1 2">
    <name type="scientific">Citrus sinensis</name>
    <name type="common">Sweet orange</name>
    <name type="synonym">Citrus aurantium var. sinensis</name>
    <dbReference type="NCBI Taxonomy" id="2711"/>
    <lineage>
        <taxon>Eukaryota</taxon>
        <taxon>Viridiplantae</taxon>
        <taxon>Streptophyta</taxon>
        <taxon>Embryophyta</taxon>
        <taxon>Tracheophyta</taxon>
        <taxon>Spermatophyta</taxon>
        <taxon>Magnoliopsida</taxon>
        <taxon>eudicotyledons</taxon>
        <taxon>Gunneridae</taxon>
        <taxon>Pentapetalae</taxon>
        <taxon>rosids</taxon>
        <taxon>malvids</taxon>
        <taxon>Sapindales</taxon>
        <taxon>Rutaceae</taxon>
        <taxon>Aurantioideae</taxon>
        <taxon>Citrus</taxon>
    </lineage>
</organism>
<accession>A0ACB8L3J5</accession>
<name>A0ACB8L3J5_CITSI</name>
<protein>
    <submittedName>
        <fullName evidence="1">Uncharacterized protein</fullName>
    </submittedName>
</protein>
<gene>
    <name evidence="1" type="ORF">KPL71_011433</name>
</gene>
<comment type="caution">
    <text evidence="1">The sequence shown here is derived from an EMBL/GenBank/DDBJ whole genome shotgun (WGS) entry which is preliminary data.</text>
</comment>
<proteinExistence type="predicted"/>
<evidence type="ECO:0000313" key="2">
    <source>
        <dbReference type="Proteomes" id="UP000829398"/>
    </source>
</evidence>
<dbReference type="EMBL" id="CM039173">
    <property type="protein sequence ID" value="KAH9767850.1"/>
    <property type="molecule type" value="Genomic_DNA"/>
</dbReference>
<evidence type="ECO:0000313" key="1">
    <source>
        <dbReference type="EMBL" id="KAH9767850.1"/>
    </source>
</evidence>
<sequence>MALTNSNSQSNASAIAFFTFTTPAKLDRTNYTIWKQQSYIDGSSLCPDQFLSPGSEGTSSITEGHENPEYAVWKCQDQLLLSWIMSSISVEILSLVVSSKTSFELWKNLEKQFGSESMAKKVHLKMLLNNLRKGSPTMTKYFTKLKTVTDGLALVGSPVSEIDLVTHHITGLDQSYYPVVFTLRQIYVV</sequence>